<dbReference type="CDD" id="cd16917">
    <property type="entry name" value="HATPase_UhpB-NarQ-NarX-like"/>
    <property type="match status" value="1"/>
</dbReference>
<dbReference type="SMART" id="SM00387">
    <property type="entry name" value="HATPase_c"/>
    <property type="match status" value="1"/>
</dbReference>
<feature type="domain" description="PAS" evidence="4">
    <location>
        <begin position="20"/>
        <end position="68"/>
    </location>
</feature>
<dbReference type="RefSeq" id="WP_012882558.1">
    <property type="nucleotide sequence ID" value="NC_013552.1"/>
</dbReference>
<name>D2BJB6_DEHMV</name>
<protein>
    <submittedName>
        <fullName evidence="5">Sensory box sensor histidine kinase</fullName>
    </submittedName>
</protein>
<dbReference type="CDD" id="cd00130">
    <property type="entry name" value="PAS"/>
    <property type="match status" value="1"/>
</dbReference>
<dbReference type="KEGG" id="dev:DhcVS_1317"/>
<dbReference type="Gene3D" id="3.30.450.20">
    <property type="entry name" value="PAS domain"/>
    <property type="match status" value="1"/>
</dbReference>
<dbReference type="Gene3D" id="1.20.5.1930">
    <property type="match status" value="1"/>
</dbReference>
<gene>
    <name evidence="5" type="primary">rdhC</name>
    <name evidence="5" type="ordered locus">DhcVS_1317</name>
</gene>
<dbReference type="Pfam" id="PF02518">
    <property type="entry name" value="HATPase_c"/>
    <property type="match status" value="1"/>
</dbReference>
<dbReference type="EMBL" id="CP001827">
    <property type="protein sequence ID" value="ACZ62416.1"/>
    <property type="molecule type" value="Genomic_DNA"/>
</dbReference>
<evidence type="ECO:0000256" key="3">
    <source>
        <dbReference type="ARBA" id="ARBA00023012"/>
    </source>
</evidence>
<dbReference type="GO" id="GO:0000155">
    <property type="term" value="F:phosphorelay sensor kinase activity"/>
    <property type="evidence" value="ECO:0007669"/>
    <property type="project" value="InterPro"/>
</dbReference>
<dbReference type="Pfam" id="PF13426">
    <property type="entry name" value="PAS_9"/>
    <property type="match status" value="1"/>
</dbReference>
<accession>D2BJB6</accession>
<keyword evidence="1" id="KW-0808">Transferase</keyword>
<dbReference type="PANTHER" id="PTHR24421:SF55">
    <property type="entry name" value="SENSOR HISTIDINE KINASE YDFH"/>
    <property type="match status" value="1"/>
</dbReference>
<dbReference type="AlphaFoldDB" id="D2BJB6"/>
<proteinExistence type="predicted"/>
<dbReference type="PROSITE" id="PS50112">
    <property type="entry name" value="PAS"/>
    <property type="match status" value="1"/>
</dbReference>
<sequence>MAKDISLKKNSLQNLVDMVLLDNAQDDVIVLDPDAVEIVYINKKAAQARGYEPEELIGTSLHILHTPDSVISLKKNWSKSIRILERKGFNIGTIVHVCKDGSIIISECLSRLIKIGEKKYVMATHKNISDDNNQIGTSERAAAYVNAQEQEREWISMELHDRVIQNMTSILHNLDSFCPKDTDTKNALRNISEQLSKTIQETRFITKELYPSALERYGLIPMIKDELYKLEQEMPCEIDLSAPGKLTIPQYLSSTLYRVIHEALNNIKKHSKATKIKLTLDTQNNQIHLTITDNGIGLNTNLPDTKRPSGINIMRQRISIVGGDLVIKSSTKGTTLKVIANIPEEYCDELPKP</sequence>
<evidence type="ECO:0000256" key="1">
    <source>
        <dbReference type="ARBA" id="ARBA00022679"/>
    </source>
</evidence>
<dbReference type="InterPro" id="IPR050482">
    <property type="entry name" value="Sensor_HK_TwoCompSys"/>
</dbReference>
<dbReference type="OrthoDB" id="9781904at2"/>
<reference evidence="5 6" key="1">
    <citation type="journal article" date="2009" name="PLoS Genet.">
        <title>Localized plasticity in the streamlined genomes of vinyl chloride respiring Dehalococcoides.</title>
        <authorList>
            <person name="McMurdie P.J."/>
            <person name="Behrens S.F."/>
            <person name="Muller J.A."/>
            <person name="Goke J."/>
            <person name="Ritalahti K.M."/>
            <person name="Wagner R."/>
            <person name="Goltsman E."/>
            <person name="Lapidus A."/>
            <person name="Holmes S."/>
            <person name="Loffler F.E."/>
            <person name="Spormann A.M."/>
        </authorList>
    </citation>
    <scope>NUCLEOTIDE SEQUENCE [LARGE SCALE GENOMIC DNA]</scope>
    <source>
        <strain evidence="5 6">VS</strain>
    </source>
</reference>
<dbReference type="SUPFAM" id="SSF55785">
    <property type="entry name" value="PYP-like sensor domain (PAS domain)"/>
    <property type="match status" value="1"/>
</dbReference>
<evidence type="ECO:0000259" key="4">
    <source>
        <dbReference type="PROSITE" id="PS50112"/>
    </source>
</evidence>
<dbReference type="InterPro" id="IPR036890">
    <property type="entry name" value="HATPase_C_sf"/>
</dbReference>
<dbReference type="NCBIfam" id="TIGR00229">
    <property type="entry name" value="sensory_box"/>
    <property type="match status" value="1"/>
</dbReference>
<keyword evidence="3" id="KW-0902">Two-component regulatory system</keyword>
<dbReference type="GO" id="GO:0016020">
    <property type="term" value="C:membrane"/>
    <property type="evidence" value="ECO:0007669"/>
    <property type="project" value="InterPro"/>
</dbReference>
<evidence type="ECO:0000313" key="6">
    <source>
        <dbReference type="Proteomes" id="UP000002506"/>
    </source>
</evidence>
<dbReference type="InterPro" id="IPR000014">
    <property type="entry name" value="PAS"/>
</dbReference>
<dbReference type="GO" id="GO:0046983">
    <property type="term" value="F:protein dimerization activity"/>
    <property type="evidence" value="ECO:0007669"/>
    <property type="project" value="InterPro"/>
</dbReference>
<dbReference type="PANTHER" id="PTHR24421">
    <property type="entry name" value="NITRATE/NITRITE SENSOR PROTEIN NARX-RELATED"/>
    <property type="match status" value="1"/>
</dbReference>
<keyword evidence="2 5" id="KW-0418">Kinase</keyword>
<dbReference type="SUPFAM" id="SSF55874">
    <property type="entry name" value="ATPase domain of HSP90 chaperone/DNA topoisomerase II/histidine kinase"/>
    <property type="match status" value="1"/>
</dbReference>
<organism evidence="5 6">
    <name type="scientific">Dehalococcoides mccartyi (strain VS)</name>
    <dbReference type="NCBI Taxonomy" id="311424"/>
    <lineage>
        <taxon>Bacteria</taxon>
        <taxon>Bacillati</taxon>
        <taxon>Chloroflexota</taxon>
        <taxon>Dehalococcoidia</taxon>
        <taxon>Dehalococcoidales</taxon>
        <taxon>Dehalococcoidaceae</taxon>
        <taxon>Dehalococcoides</taxon>
    </lineage>
</organism>
<dbReference type="Gene3D" id="3.30.565.10">
    <property type="entry name" value="Histidine kinase-like ATPase, C-terminal domain"/>
    <property type="match status" value="1"/>
</dbReference>
<evidence type="ECO:0000256" key="2">
    <source>
        <dbReference type="ARBA" id="ARBA00022777"/>
    </source>
</evidence>
<dbReference type="InterPro" id="IPR011712">
    <property type="entry name" value="Sig_transdc_His_kin_sub3_dim/P"/>
</dbReference>
<dbReference type="eggNOG" id="COG4585">
    <property type="taxonomic scope" value="Bacteria"/>
</dbReference>
<dbReference type="InterPro" id="IPR035965">
    <property type="entry name" value="PAS-like_dom_sf"/>
</dbReference>
<dbReference type="Pfam" id="PF07730">
    <property type="entry name" value="HisKA_3"/>
    <property type="match status" value="1"/>
</dbReference>
<dbReference type="HOGENOM" id="CLU_000445_114_0_0"/>
<evidence type="ECO:0000313" key="5">
    <source>
        <dbReference type="EMBL" id="ACZ62416.1"/>
    </source>
</evidence>
<dbReference type="InterPro" id="IPR003594">
    <property type="entry name" value="HATPase_dom"/>
</dbReference>
<dbReference type="Proteomes" id="UP000002506">
    <property type="component" value="Chromosome"/>
</dbReference>